<comment type="caution">
    <text evidence="2">The sequence shown here is derived from an EMBL/GenBank/DDBJ whole genome shotgun (WGS) entry which is preliminary data.</text>
</comment>
<dbReference type="GO" id="GO:0004519">
    <property type="term" value="F:endonuclease activity"/>
    <property type="evidence" value="ECO:0007669"/>
    <property type="project" value="UniProtKB-KW"/>
</dbReference>
<keyword evidence="2" id="KW-0540">Nuclease</keyword>
<dbReference type="SUPFAM" id="SSF52980">
    <property type="entry name" value="Restriction endonuclease-like"/>
    <property type="match status" value="1"/>
</dbReference>
<reference evidence="2 3" key="1">
    <citation type="submission" date="2023-07" db="EMBL/GenBank/DDBJ databases">
        <title>Genomic Encyclopedia of Type Strains, Phase IV (KMG-IV): sequencing the most valuable type-strain genomes for metagenomic binning, comparative biology and taxonomic classification.</title>
        <authorList>
            <person name="Goeker M."/>
        </authorList>
    </citation>
    <scope>NUCLEOTIDE SEQUENCE [LARGE SCALE GENOMIC DNA]</scope>
    <source>
        <strain evidence="2 3">B6-8</strain>
    </source>
</reference>
<keyword evidence="2" id="KW-0255">Endonuclease</keyword>
<dbReference type="PANTHER" id="PTHR38590">
    <property type="entry name" value="BLL0828 PROTEIN"/>
    <property type="match status" value="1"/>
</dbReference>
<feature type="domain" description="DUF559" evidence="1">
    <location>
        <begin position="11"/>
        <end position="111"/>
    </location>
</feature>
<organism evidence="2 3">
    <name type="scientific">Kaistia dalseonensis</name>
    <dbReference type="NCBI Taxonomy" id="410840"/>
    <lineage>
        <taxon>Bacteria</taxon>
        <taxon>Pseudomonadati</taxon>
        <taxon>Pseudomonadota</taxon>
        <taxon>Alphaproteobacteria</taxon>
        <taxon>Hyphomicrobiales</taxon>
        <taxon>Kaistiaceae</taxon>
        <taxon>Kaistia</taxon>
    </lineage>
</organism>
<proteinExistence type="predicted"/>
<dbReference type="Pfam" id="PF04480">
    <property type="entry name" value="DUF559"/>
    <property type="match status" value="1"/>
</dbReference>
<evidence type="ECO:0000313" key="2">
    <source>
        <dbReference type="EMBL" id="MDQ0437880.1"/>
    </source>
</evidence>
<dbReference type="CDD" id="cd01038">
    <property type="entry name" value="Endonuclease_DUF559"/>
    <property type="match status" value="1"/>
</dbReference>
<dbReference type="PANTHER" id="PTHR38590:SF1">
    <property type="entry name" value="BLL0828 PROTEIN"/>
    <property type="match status" value="1"/>
</dbReference>
<keyword evidence="2" id="KW-0378">Hydrolase</keyword>
<dbReference type="RefSeq" id="WP_266348808.1">
    <property type="nucleotide sequence ID" value="NZ_JAPKNG010000003.1"/>
</dbReference>
<dbReference type="Gene3D" id="3.40.960.10">
    <property type="entry name" value="VSR Endonuclease"/>
    <property type="match status" value="1"/>
</dbReference>
<accession>A0ABU0H6G2</accession>
<sequence length="126" mass="14803">MPRREVEPRLRGFAKSMRKAMTEAELHLWMHLRRQKLRGFKFRRQVPIGPFIVDFFCAELRLIVETDGGQHFDDEAVAADARRTAWLQAQGYQVLRFTNRDIVQNMDGVWAVLAELARQRRPKPSP</sequence>
<name>A0ABU0H6G2_9HYPH</name>
<gene>
    <name evidence="2" type="ORF">QO014_002272</name>
</gene>
<dbReference type="EMBL" id="JAUSVO010000003">
    <property type="protein sequence ID" value="MDQ0437880.1"/>
    <property type="molecule type" value="Genomic_DNA"/>
</dbReference>
<protein>
    <submittedName>
        <fullName evidence="2">Very-short-patch-repair endonuclease</fullName>
    </submittedName>
</protein>
<evidence type="ECO:0000313" key="3">
    <source>
        <dbReference type="Proteomes" id="UP001241603"/>
    </source>
</evidence>
<evidence type="ECO:0000259" key="1">
    <source>
        <dbReference type="Pfam" id="PF04480"/>
    </source>
</evidence>
<dbReference type="InterPro" id="IPR047216">
    <property type="entry name" value="Endonuclease_DUF559_bact"/>
</dbReference>
<dbReference type="Proteomes" id="UP001241603">
    <property type="component" value="Unassembled WGS sequence"/>
</dbReference>
<dbReference type="InterPro" id="IPR007569">
    <property type="entry name" value="DUF559"/>
</dbReference>
<dbReference type="InterPro" id="IPR011335">
    <property type="entry name" value="Restrct_endonuc-II-like"/>
</dbReference>
<keyword evidence="3" id="KW-1185">Reference proteome</keyword>